<accession>A0A7K3M8P6</accession>
<gene>
    <name evidence="6" type="ORF">F7O44_21515</name>
</gene>
<feature type="region of interest" description="Disordered" evidence="4">
    <location>
        <begin position="418"/>
        <end position="465"/>
    </location>
</feature>
<keyword evidence="5" id="KW-0472">Membrane</keyword>
<proteinExistence type="inferred from homology"/>
<evidence type="ECO:0000256" key="3">
    <source>
        <dbReference type="ARBA" id="ARBA00022679"/>
    </source>
</evidence>
<evidence type="ECO:0000313" key="6">
    <source>
        <dbReference type="EMBL" id="NDL59654.1"/>
    </source>
</evidence>
<dbReference type="RefSeq" id="WP_162452352.1">
    <property type="nucleotide sequence ID" value="NZ_WLZY01000008.1"/>
</dbReference>
<dbReference type="PANTHER" id="PTHR43630:SF1">
    <property type="entry name" value="POLY-BETA-1,6-N-ACETYL-D-GLUCOSAMINE SYNTHASE"/>
    <property type="match status" value="1"/>
</dbReference>
<dbReference type="Gene3D" id="3.90.550.10">
    <property type="entry name" value="Spore Coat Polysaccharide Biosynthesis Protein SpsA, Chain A"/>
    <property type="match status" value="1"/>
</dbReference>
<dbReference type="InterPro" id="IPR029044">
    <property type="entry name" value="Nucleotide-diphossugar_trans"/>
</dbReference>
<comment type="caution">
    <text evidence="6">The sequence shown here is derived from an EMBL/GenBank/DDBJ whole genome shotgun (WGS) entry which is preliminary data.</text>
</comment>
<keyword evidence="5" id="KW-0812">Transmembrane</keyword>
<dbReference type="AlphaFoldDB" id="A0A7K3M8P6"/>
<keyword evidence="7" id="KW-1185">Reference proteome</keyword>
<keyword evidence="2" id="KW-0328">Glycosyltransferase</keyword>
<feature type="transmembrane region" description="Helical" evidence="5">
    <location>
        <begin position="362"/>
        <end position="383"/>
    </location>
</feature>
<evidence type="ECO:0000256" key="4">
    <source>
        <dbReference type="SAM" id="MobiDB-lite"/>
    </source>
</evidence>
<feature type="transmembrane region" description="Helical" evidence="5">
    <location>
        <begin position="304"/>
        <end position="326"/>
    </location>
</feature>
<dbReference type="GO" id="GO:0016757">
    <property type="term" value="F:glycosyltransferase activity"/>
    <property type="evidence" value="ECO:0007669"/>
    <property type="project" value="UniProtKB-KW"/>
</dbReference>
<dbReference type="SUPFAM" id="SSF53448">
    <property type="entry name" value="Nucleotide-diphospho-sugar transferases"/>
    <property type="match status" value="1"/>
</dbReference>
<evidence type="ECO:0000256" key="2">
    <source>
        <dbReference type="ARBA" id="ARBA00022676"/>
    </source>
</evidence>
<keyword evidence="5" id="KW-1133">Transmembrane helix</keyword>
<name>A0A7K3M8P6_9ACTN</name>
<dbReference type="Pfam" id="PF13641">
    <property type="entry name" value="Glyco_tranf_2_3"/>
    <property type="match status" value="1"/>
</dbReference>
<comment type="similarity">
    <text evidence="1">Belongs to the glycosyltransferase 2 family.</text>
</comment>
<evidence type="ECO:0000256" key="5">
    <source>
        <dbReference type="SAM" id="Phobius"/>
    </source>
</evidence>
<dbReference type="Proteomes" id="UP000460435">
    <property type="component" value="Unassembled WGS sequence"/>
</dbReference>
<evidence type="ECO:0000313" key="7">
    <source>
        <dbReference type="Proteomes" id="UP000460435"/>
    </source>
</evidence>
<dbReference type="CDD" id="cd06423">
    <property type="entry name" value="CESA_like"/>
    <property type="match status" value="1"/>
</dbReference>
<keyword evidence="3 6" id="KW-0808">Transferase</keyword>
<evidence type="ECO:0000256" key="1">
    <source>
        <dbReference type="ARBA" id="ARBA00006739"/>
    </source>
</evidence>
<reference evidence="6 7" key="1">
    <citation type="submission" date="2019-11" db="EMBL/GenBank/DDBJ databases">
        <authorList>
            <person name="Li X.-J."/>
            <person name="Feng X.-M."/>
        </authorList>
    </citation>
    <scope>NUCLEOTIDE SEQUENCE [LARGE SCALE GENOMIC DNA]</scope>
    <source>
        <strain evidence="6 7">XMNu-373</strain>
    </source>
</reference>
<protein>
    <submittedName>
        <fullName evidence="6">Glycosyltransferase</fullName>
    </submittedName>
</protein>
<feature type="transmembrane region" description="Helical" evidence="5">
    <location>
        <begin position="6"/>
        <end position="26"/>
    </location>
</feature>
<sequence length="465" mass="50826">MEVPFLFLVVGVNLALWSVVGLVRYGTERWITWPVRGDHEGGAEAGTDPAEKDEGRLKPADVAVLIPAHNEEPVIAASIESALRLVPAGNIHVVADGCADATAEIARAAGVQVLELNPGRGKAGGIEAVVERFDLPGRFEVLLIVDADTVLDQNYLKRGLVMLDEPGVVALAGYAKASWRPQELSAMGRFLVSHRTRVYAVMQWLKYGQTWRWTNVTSIVPGFASMYRTRVLRGMDLNPPGLVIEDFNMTFEIHRKGLGKIAFRPGVNATTQDPDNFRDYYRQVSRWFLGFWQTVRRHGYWRSWFSAALLLFLAEVLVASIALVLLTGVMTAWALTTFAVNAGVTWAWLLEAHAGFDASIGWTTLLLFLFLPDYLLTCVTAIAVRRPSLLLYGLGFLVLKAVDASAVLRTLPQAWSTRSSGQWKSPARRPVASAGDADVQSRRVIGGVPPDAGPPSSPDGAGPQP</sequence>
<dbReference type="EMBL" id="WLZY01000008">
    <property type="protein sequence ID" value="NDL59654.1"/>
    <property type="molecule type" value="Genomic_DNA"/>
</dbReference>
<organism evidence="6 7">
    <name type="scientific">Phytoactinopolyspora mesophila</name>
    <dbReference type="NCBI Taxonomy" id="2650750"/>
    <lineage>
        <taxon>Bacteria</taxon>
        <taxon>Bacillati</taxon>
        <taxon>Actinomycetota</taxon>
        <taxon>Actinomycetes</taxon>
        <taxon>Jiangellales</taxon>
        <taxon>Jiangellaceae</taxon>
        <taxon>Phytoactinopolyspora</taxon>
    </lineage>
</organism>
<feature type="transmembrane region" description="Helical" evidence="5">
    <location>
        <begin position="332"/>
        <end position="350"/>
    </location>
</feature>
<dbReference type="PANTHER" id="PTHR43630">
    <property type="entry name" value="POLY-BETA-1,6-N-ACETYL-D-GLUCOSAMINE SYNTHASE"/>
    <property type="match status" value="1"/>
</dbReference>